<dbReference type="RefSeq" id="WP_272746649.1">
    <property type="nucleotide sequence ID" value="NZ_JAQQKX010000001.1"/>
</dbReference>
<evidence type="ECO:0000256" key="1">
    <source>
        <dbReference type="ARBA" id="ARBA00007734"/>
    </source>
</evidence>
<protein>
    <submittedName>
        <fullName evidence="4">Lytic transglycosylase domain-containing protein</fullName>
    </submittedName>
</protein>
<sequence>MIRKSIVRPVSIGIILGLAPLTNQSVHAVERRAKWEDCKLQSSVRFGVPLVWIDAVMAAESGGKTHLNGQPITSSAGAMGLMQLMPRTYADLRETYGLGPDPHDPCDNITAGTAYLRAMWNRFGYPGLFAAYNAGPTRYEAYLRGRPLPLETRLYLKKVIRSEPTLASGLAIFVRSTANEAIPKVGELFVPLADPQGREGGP</sequence>
<organism evidence="4 5">
    <name type="scientific">Asticcacaulis aquaticus</name>
    <dbReference type="NCBI Taxonomy" id="2984212"/>
    <lineage>
        <taxon>Bacteria</taxon>
        <taxon>Pseudomonadati</taxon>
        <taxon>Pseudomonadota</taxon>
        <taxon>Alphaproteobacteria</taxon>
        <taxon>Caulobacterales</taxon>
        <taxon>Caulobacteraceae</taxon>
        <taxon>Asticcacaulis</taxon>
    </lineage>
</organism>
<comment type="similarity">
    <text evidence="1">Belongs to the transglycosylase Slt family.</text>
</comment>
<gene>
    <name evidence="4" type="ORF">PQU92_02595</name>
</gene>
<dbReference type="CDD" id="cd00254">
    <property type="entry name" value="LT-like"/>
    <property type="match status" value="1"/>
</dbReference>
<dbReference type="Proteomes" id="UP001214854">
    <property type="component" value="Unassembled WGS sequence"/>
</dbReference>
<dbReference type="PANTHER" id="PTHR37423">
    <property type="entry name" value="SOLUBLE LYTIC MUREIN TRANSGLYCOSYLASE-RELATED"/>
    <property type="match status" value="1"/>
</dbReference>
<dbReference type="SUPFAM" id="SSF53955">
    <property type="entry name" value="Lysozyme-like"/>
    <property type="match status" value="1"/>
</dbReference>
<dbReference type="Pfam" id="PF01464">
    <property type="entry name" value="SLT"/>
    <property type="match status" value="1"/>
</dbReference>
<evidence type="ECO:0000256" key="2">
    <source>
        <dbReference type="ARBA" id="ARBA00009387"/>
    </source>
</evidence>
<dbReference type="PANTHER" id="PTHR37423:SF2">
    <property type="entry name" value="MEMBRANE-BOUND LYTIC MUREIN TRANSGLYCOSYLASE C"/>
    <property type="match status" value="1"/>
</dbReference>
<dbReference type="Gene3D" id="1.10.530.10">
    <property type="match status" value="1"/>
</dbReference>
<evidence type="ECO:0000313" key="4">
    <source>
        <dbReference type="EMBL" id="MDC7682146.1"/>
    </source>
</evidence>
<comment type="caution">
    <text evidence="4">The sequence shown here is derived from an EMBL/GenBank/DDBJ whole genome shotgun (WGS) entry which is preliminary data.</text>
</comment>
<evidence type="ECO:0000313" key="5">
    <source>
        <dbReference type="Proteomes" id="UP001214854"/>
    </source>
</evidence>
<accession>A0ABT5HRR8</accession>
<proteinExistence type="inferred from homology"/>
<dbReference type="InterPro" id="IPR023346">
    <property type="entry name" value="Lysozyme-like_dom_sf"/>
</dbReference>
<dbReference type="EMBL" id="JAQQKX010000001">
    <property type="protein sequence ID" value="MDC7682146.1"/>
    <property type="molecule type" value="Genomic_DNA"/>
</dbReference>
<name>A0ABT5HRR8_9CAUL</name>
<reference evidence="4 5" key="1">
    <citation type="submission" date="2023-01" db="EMBL/GenBank/DDBJ databases">
        <title>Novel species of the genus Asticcacaulis isolated from rivers.</title>
        <authorList>
            <person name="Lu H."/>
        </authorList>
    </citation>
    <scope>NUCLEOTIDE SEQUENCE [LARGE SCALE GENOMIC DNA]</scope>
    <source>
        <strain evidence="4 5">BYS171W</strain>
    </source>
</reference>
<feature type="domain" description="Transglycosylase SLT" evidence="3">
    <location>
        <begin position="42"/>
        <end position="143"/>
    </location>
</feature>
<evidence type="ECO:0000259" key="3">
    <source>
        <dbReference type="Pfam" id="PF01464"/>
    </source>
</evidence>
<dbReference type="InterPro" id="IPR008258">
    <property type="entry name" value="Transglycosylase_SLT_dom_1"/>
</dbReference>
<comment type="similarity">
    <text evidence="2">Belongs to the virb1 family.</text>
</comment>
<keyword evidence="5" id="KW-1185">Reference proteome</keyword>